<dbReference type="AlphaFoldDB" id="A0A183N926"/>
<organism evidence="1 2">
    <name type="scientific">Schistosoma margrebowiei</name>
    <dbReference type="NCBI Taxonomy" id="48269"/>
    <lineage>
        <taxon>Eukaryota</taxon>
        <taxon>Metazoa</taxon>
        <taxon>Spiralia</taxon>
        <taxon>Lophotrochozoa</taxon>
        <taxon>Platyhelminthes</taxon>
        <taxon>Trematoda</taxon>
        <taxon>Digenea</taxon>
        <taxon>Strigeidida</taxon>
        <taxon>Schistosomatoidea</taxon>
        <taxon>Schistosomatidae</taxon>
        <taxon>Schistosoma</taxon>
    </lineage>
</organism>
<gene>
    <name evidence="1" type="ORF">SMRZ_LOCUS24801</name>
</gene>
<reference evidence="1 2" key="1">
    <citation type="submission" date="2018-11" db="EMBL/GenBank/DDBJ databases">
        <authorList>
            <consortium name="Pathogen Informatics"/>
        </authorList>
    </citation>
    <scope>NUCLEOTIDE SEQUENCE [LARGE SCALE GENOMIC DNA]</scope>
    <source>
        <strain evidence="1 2">Zambia</strain>
    </source>
</reference>
<dbReference type="EMBL" id="UZAI01020696">
    <property type="protein sequence ID" value="VDP52857.1"/>
    <property type="molecule type" value="Genomic_DNA"/>
</dbReference>
<keyword evidence="2" id="KW-1185">Reference proteome</keyword>
<proteinExistence type="predicted"/>
<evidence type="ECO:0000313" key="2">
    <source>
        <dbReference type="Proteomes" id="UP000277204"/>
    </source>
</evidence>
<name>A0A183N926_9TREM</name>
<dbReference type="Proteomes" id="UP000277204">
    <property type="component" value="Unassembled WGS sequence"/>
</dbReference>
<evidence type="ECO:0000313" key="1">
    <source>
        <dbReference type="EMBL" id="VDP52857.1"/>
    </source>
</evidence>
<sequence>MHMIISWLISVEIFVYIFKVLRFVLHEFSVECE</sequence>
<protein>
    <submittedName>
        <fullName evidence="1">Uncharacterized protein</fullName>
    </submittedName>
</protein>
<accession>A0A183N926</accession>